<sequence length="76" mass="8812">MSYRENNNQLFIFLRFLEELITSYKMGLVSHVVTLGLGVYTGIYLSQNYDIAKVDEPQVVIDKVKNYLETILKPKP</sequence>
<evidence type="ECO:0000313" key="2">
    <source>
        <dbReference type="RefSeq" id="XP_025408930.1"/>
    </source>
</evidence>
<keyword evidence="1" id="KW-1185">Reference proteome</keyword>
<dbReference type="GeneID" id="112682519"/>
<evidence type="ECO:0000313" key="1">
    <source>
        <dbReference type="Proteomes" id="UP000694846"/>
    </source>
</evidence>
<name>A0A8B8FEZ6_9HEMI</name>
<protein>
    <submittedName>
        <fullName evidence="2">Uncharacterized protein LOC112682519</fullName>
    </submittedName>
</protein>
<dbReference type="RefSeq" id="XP_025408930.1">
    <property type="nucleotide sequence ID" value="XM_025553145.1"/>
</dbReference>
<proteinExistence type="predicted"/>
<dbReference type="AlphaFoldDB" id="A0A8B8FEZ6"/>
<organism evidence="1 2">
    <name type="scientific">Sipha flava</name>
    <name type="common">yellow sugarcane aphid</name>
    <dbReference type="NCBI Taxonomy" id="143950"/>
    <lineage>
        <taxon>Eukaryota</taxon>
        <taxon>Metazoa</taxon>
        <taxon>Ecdysozoa</taxon>
        <taxon>Arthropoda</taxon>
        <taxon>Hexapoda</taxon>
        <taxon>Insecta</taxon>
        <taxon>Pterygota</taxon>
        <taxon>Neoptera</taxon>
        <taxon>Paraneoptera</taxon>
        <taxon>Hemiptera</taxon>
        <taxon>Sternorrhyncha</taxon>
        <taxon>Aphidomorpha</taxon>
        <taxon>Aphidoidea</taxon>
        <taxon>Aphididae</taxon>
        <taxon>Sipha</taxon>
    </lineage>
</organism>
<dbReference type="InterPro" id="IPR027854">
    <property type="entry name" value="STMP1"/>
</dbReference>
<dbReference type="Proteomes" id="UP000694846">
    <property type="component" value="Unplaced"/>
</dbReference>
<accession>A0A8B8FEZ6</accession>
<gene>
    <name evidence="2" type="primary">LOC112682519</name>
</gene>
<reference evidence="2" key="1">
    <citation type="submission" date="2025-08" db="UniProtKB">
        <authorList>
            <consortium name="RefSeq"/>
        </authorList>
    </citation>
    <scope>IDENTIFICATION</scope>
    <source>
        <tissue evidence="2">Whole body</tissue>
    </source>
</reference>
<dbReference type="OrthoDB" id="6347891at2759"/>
<dbReference type="Pfam" id="PF15054">
    <property type="entry name" value="DUF4535"/>
    <property type="match status" value="1"/>
</dbReference>